<dbReference type="InterPro" id="IPR050498">
    <property type="entry name" value="Ycf3"/>
</dbReference>
<dbReference type="HOGENOM" id="CLU_003728_11_0_3"/>
<evidence type="ECO:0000313" key="5">
    <source>
        <dbReference type="Proteomes" id="UP000002274"/>
    </source>
</evidence>
<proteinExistence type="predicted"/>
<reference evidence="4 5" key="1">
    <citation type="journal article" date="2007" name="PLoS Genet.">
        <title>Patterns and implications of gene gain and loss in the evolution of Prochlorococcus.</title>
        <authorList>
            <person name="Kettler G.C."/>
            <person name="Martiny A.C."/>
            <person name="Huang K."/>
            <person name="Zucker J."/>
            <person name="Coleman M.L."/>
            <person name="Rodrigue S."/>
            <person name="Chen F."/>
            <person name="Lapidus A."/>
            <person name="Ferriera S."/>
            <person name="Johnson J."/>
            <person name="Steglich C."/>
            <person name="Church G.M."/>
            <person name="Richardson P."/>
            <person name="Chisholm S.W."/>
        </authorList>
    </citation>
    <scope>NUCLEOTIDE SEQUENCE [LARGE SCALE GENOMIC DNA]</scope>
    <source>
        <strain evidence="4 5">MIT 9303</strain>
    </source>
</reference>
<feature type="repeat" description="TPR" evidence="3">
    <location>
        <begin position="139"/>
        <end position="172"/>
    </location>
</feature>
<dbReference type="PANTHER" id="PTHR44858">
    <property type="entry name" value="TETRATRICOPEPTIDE REPEAT PROTEIN 6"/>
    <property type="match status" value="1"/>
</dbReference>
<dbReference type="Pfam" id="PF13432">
    <property type="entry name" value="TPR_16"/>
    <property type="match status" value="3"/>
</dbReference>
<dbReference type="SMART" id="SM00028">
    <property type="entry name" value="TPR"/>
    <property type="match status" value="5"/>
</dbReference>
<dbReference type="InterPro" id="IPR019734">
    <property type="entry name" value="TPR_rpt"/>
</dbReference>
<sequence length="270" mass="30086">MSVLQGLKNWVTRWSGLLLVALLLVMDPVTGAATPALQPLFEQALEASRQGDFQAALPLWDEFLELAPEQPAAWSNRGNVRLILGDPEGAIVDQTRAMELAPAELDPHLNRGIAEEVLHHWQQAASDYNWILERDAVNASALYNLGNVLGSQGDWLQAEALYRKASDASPGFAMASSSKALAVYQLGEFDLAEKELRALIRRYPMFADPRAALSGLLWHYGSFGEAESHWTAAVGLDNRYRQRDWLLQIRRWPPQPTADLMDFLDLLEAP</sequence>
<dbReference type="BioCyc" id="PMAR59922:G1G80-188-MONOMER"/>
<evidence type="ECO:0000256" key="2">
    <source>
        <dbReference type="ARBA" id="ARBA00022803"/>
    </source>
</evidence>
<organism evidence="4 5">
    <name type="scientific">Prochlorococcus marinus (strain MIT 9303)</name>
    <dbReference type="NCBI Taxonomy" id="59922"/>
    <lineage>
        <taxon>Bacteria</taxon>
        <taxon>Bacillati</taxon>
        <taxon>Cyanobacteriota</taxon>
        <taxon>Cyanophyceae</taxon>
        <taxon>Synechococcales</taxon>
        <taxon>Prochlorococcaceae</taxon>
        <taxon>Prochlorococcus</taxon>
    </lineage>
</organism>
<evidence type="ECO:0000256" key="1">
    <source>
        <dbReference type="ARBA" id="ARBA00022737"/>
    </source>
</evidence>
<dbReference type="Proteomes" id="UP000002274">
    <property type="component" value="Chromosome"/>
</dbReference>
<dbReference type="InterPro" id="IPR011990">
    <property type="entry name" value="TPR-like_helical_dom_sf"/>
</dbReference>
<name>A2C639_PROM3</name>
<dbReference type="Gene3D" id="1.25.40.10">
    <property type="entry name" value="Tetratricopeptide repeat domain"/>
    <property type="match status" value="2"/>
</dbReference>
<accession>A2C639</accession>
<dbReference type="KEGG" id="pmf:P9303_01941"/>
<evidence type="ECO:0000313" key="4">
    <source>
        <dbReference type="EMBL" id="ABM76949.1"/>
    </source>
</evidence>
<dbReference type="STRING" id="59922.P9303_01941"/>
<keyword evidence="1" id="KW-0677">Repeat</keyword>
<keyword evidence="2 3" id="KW-0802">TPR repeat</keyword>
<dbReference type="PANTHER" id="PTHR44858:SF17">
    <property type="match status" value="1"/>
</dbReference>
<dbReference type="EMBL" id="CP000554">
    <property type="protein sequence ID" value="ABM76949.1"/>
    <property type="molecule type" value="Genomic_DNA"/>
</dbReference>
<dbReference type="RefSeq" id="WP_011824878.1">
    <property type="nucleotide sequence ID" value="NC_008820.1"/>
</dbReference>
<gene>
    <name evidence="4" type="ordered locus">P9303_01941</name>
</gene>
<evidence type="ECO:0000256" key="3">
    <source>
        <dbReference type="PROSITE-ProRule" id="PRU00339"/>
    </source>
</evidence>
<dbReference type="SUPFAM" id="SSF48452">
    <property type="entry name" value="TPR-like"/>
    <property type="match status" value="1"/>
</dbReference>
<dbReference type="AlphaFoldDB" id="A2C639"/>
<dbReference type="PROSITE" id="PS50005">
    <property type="entry name" value="TPR"/>
    <property type="match status" value="1"/>
</dbReference>
<protein>
    <submittedName>
        <fullName evidence="4">Tfp pilus assembly protein PilF</fullName>
    </submittedName>
</protein>